<evidence type="ECO:0000313" key="9">
    <source>
        <dbReference type="Proteomes" id="UP000647235"/>
    </source>
</evidence>
<keyword evidence="2 5" id="KW-0694">RNA-binding</keyword>
<dbReference type="Pfam" id="PF01386">
    <property type="entry name" value="Ribosomal_L25p"/>
    <property type="match status" value="1"/>
</dbReference>
<dbReference type="NCBIfam" id="TIGR00731">
    <property type="entry name" value="bL25_bact_ctc"/>
    <property type="match status" value="1"/>
</dbReference>
<feature type="domain" description="Large ribosomal subunit protein bL25 beta" evidence="7">
    <location>
        <begin position="106"/>
        <end position="178"/>
    </location>
</feature>
<comment type="subunit">
    <text evidence="5">Part of the 50S ribosomal subunit; part of the 5S rRNA/L5/L18/L25 subcomplex. Contacts the 5S rRNA. Binds to the 5S rRNA independently of L5 and L18.</text>
</comment>
<keyword evidence="9" id="KW-1185">Reference proteome</keyword>
<dbReference type="GO" id="GO:0005840">
    <property type="term" value="C:ribosome"/>
    <property type="evidence" value="ECO:0007669"/>
    <property type="project" value="UniProtKB-KW"/>
</dbReference>
<comment type="caution">
    <text evidence="8">The sequence shown here is derived from an EMBL/GenBank/DDBJ whole genome shotgun (WGS) entry which is preliminary data.</text>
</comment>
<dbReference type="InterPro" id="IPR020930">
    <property type="entry name" value="Ribosomal_uL5_bac-type"/>
</dbReference>
<evidence type="ECO:0000259" key="6">
    <source>
        <dbReference type="Pfam" id="PF01386"/>
    </source>
</evidence>
<evidence type="ECO:0000259" key="7">
    <source>
        <dbReference type="Pfam" id="PF14693"/>
    </source>
</evidence>
<accession>A0ABR7EUV8</accession>
<comment type="similarity">
    <text evidence="5">Belongs to the bacterial ribosomal protein bL25 family. CTC subfamily.</text>
</comment>
<name>A0ABR7EUV8_9FIRM</name>
<gene>
    <name evidence="5" type="primary">rplY</name>
    <name evidence="5" type="synonym">ctc</name>
    <name evidence="8" type="ORF">H8S07_03930</name>
</gene>
<evidence type="ECO:0000256" key="2">
    <source>
        <dbReference type="ARBA" id="ARBA00022884"/>
    </source>
</evidence>
<dbReference type="Proteomes" id="UP000647235">
    <property type="component" value="Unassembled WGS sequence"/>
</dbReference>
<evidence type="ECO:0000256" key="1">
    <source>
        <dbReference type="ARBA" id="ARBA00022730"/>
    </source>
</evidence>
<evidence type="ECO:0000256" key="4">
    <source>
        <dbReference type="ARBA" id="ARBA00023274"/>
    </source>
</evidence>
<reference evidence="8 9" key="1">
    <citation type="submission" date="2020-08" db="EMBL/GenBank/DDBJ databases">
        <title>Genome public.</title>
        <authorList>
            <person name="Liu C."/>
            <person name="Sun Q."/>
        </authorList>
    </citation>
    <scope>NUCLEOTIDE SEQUENCE [LARGE SCALE GENOMIC DNA]</scope>
    <source>
        <strain evidence="8 9">NSJ-36</strain>
    </source>
</reference>
<keyword evidence="4 5" id="KW-0687">Ribonucleoprotein</keyword>
<dbReference type="InterPro" id="IPR020057">
    <property type="entry name" value="Ribosomal_bL25_b-dom"/>
</dbReference>
<proteinExistence type="inferred from homology"/>
<comment type="function">
    <text evidence="5">This is one of the proteins that binds to the 5S RNA in the ribosome where it forms part of the central protuberance.</text>
</comment>
<evidence type="ECO:0000313" key="8">
    <source>
        <dbReference type="EMBL" id="MBC5664435.1"/>
    </source>
</evidence>
<dbReference type="InterPro" id="IPR020056">
    <property type="entry name" value="Rbsml_bL25/Gln-tRNA_synth_N"/>
</dbReference>
<dbReference type="InterPro" id="IPR001021">
    <property type="entry name" value="Ribosomal_bL25_long"/>
</dbReference>
<dbReference type="SUPFAM" id="SSF50715">
    <property type="entry name" value="Ribosomal protein L25-like"/>
    <property type="match status" value="1"/>
</dbReference>
<dbReference type="Gene3D" id="2.40.240.10">
    <property type="entry name" value="Ribosomal Protein L25, Chain P"/>
    <property type="match status" value="1"/>
</dbReference>
<organism evidence="8 9">
    <name type="scientific">Dorea hominis</name>
    <dbReference type="NCBI Taxonomy" id="2763040"/>
    <lineage>
        <taxon>Bacteria</taxon>
        <taxon>Bacillati</taxon>
        <taxon>Bacillota</taxon>
        <taxon>Clostridia</taxon>
        <taxon>Lachnospirales</taxon>
        <taxon>Lachnospiraceae</taxon>
        <taxon>Dorea</taxon>
    </lineage>
</organism>
<dbReference type="EMBL" id="JACOOY010000004">
    <property type="protein sequence ID" value="MBC5664435.1"/>
    <property type="molecule type" value="Genomic_DNA"/>
</dbReference>
<feature type="domain" description="Large ribosomal subunit protein bL25 L25" evidence="6">
    <location>
        <begin position="4"/>
        <end position="89"/>
    </location>
</feature>
<dbReference type="InterPro" id="IPR029751">
    <property type="entry name" value="Ribosomal_L25_dom"/>
</dbReference>
<dbReference type="RefSeq" id="WP_118519960.1">
    <property type="nucleotide sequence ID" value="NZ_JACOOY010000004.1"/>
</dbReference>
<evidence type="ECO:0000256" key="3">
    <source>
        <dbReference type="ARBA" id="ARBA00022980"/>
    </source>
</evidence>
<keyword evidence="1 5" id="KW-0699">rRNA-binding</keyword>
<dbReference type="InterPro" id="IPR037121">
    <property type="entry name" value="Ribosomal_bL25_C"/>
</dbReference>
<dbReference type="HAMAP" id="MF_01334">
    <property type="entry name" value="Ribosomal_bL25_CTC"/>
    <property type="match status" value="1"/>
</dbReference>
<keyword evidence="3 5" id="KW-0689">Ribosomal protein</keyword>
<dbReference type="Gene3D" id="2.170.120.20">
    <property type="entry name" value="Ribosomal protein L25, beta domain"/>
    <property type="match status" value="1"/>
</dbReference>
<evidence type="ECO:0000256" key="5">
    <source>
        <dbReference type="HAMAP-Rule" id="MF_01334"/>
    </source>
</evidence>
<sequence>MNTLKAEKRSMDIKAKKLRREGFVTGNVFGREMKESVPVKMDKKEVESLLKKNNKGSQVMLDVDGTKHNVLIKDIQFDPIKKQINEVDFQALVSNEAVHSVAEIVLVDAEKVTTGVLEEHLEEVAFKALPKDLVDKIEVNVGDMHAGDTIKVKDLDIAKNPEVTLSTDPEALIVSVTEVHASADDEEAEDGETAEA</sequence>
<dbReference type="Pfam" id="PF14693">
    <property type="entry name" value="Ribosomal_TL5_C"/>
    <property type="match status" value="1"/>
</dbReference>
<dbReference type="InterPro" id="IPR011035">
    <property type="entry name" value="Ribosomal_bL25/Gln-tRNA_synth"/>
</dbReference>
<dbReference type="CDD" id="cd00495">
    <property type="entry name" value="Ribosomal_L25_TL5_CTC"/>
    <property type="match status" value="1"/>
</dbReference>
<protein>
    <recommendedName>
        <fullName evidence="5">Large ribosomal subunit protein bL25</fullName>
    </recommendedName>
    <alternativeName>
        <fullName evidence="5">General stress protein CTC</fullName>
    </alternativeName>
</protein>
<dbReference type="PANTHER" id="PTHR33284:SF1">
    <property type="entry name" value="RIBOSOMAL PROTEIN L25_GLN-TRNA SYNTHETASE, ANTI-CODON-BINDING DOMAIN-CONTAINING PROTEIN"/>
    <property type="match status" value="1"/>
</dbReference>
<dbReference type="PANTHER" id="PTHR33284">
    <property type="entry name" value="RIBOSOMAL PROTEIN L25/GLN-TRNA SYNTHETASE, ANTI-CODON-BINDING DOMAIN-CONTAINING PROTEIN"/>
    <property type="match status" value="1"/>
</dbReference>